<dbReference type="EMBL" id="JRAA01000003">
    <property type="protein sequence ID" value="KHF24052.1"/>
    <property type="molecule type" value="Genomic_DNA"/>
</dbReference>
<dbReference type="Proteomes" id="UP000190962">
    <property type="component" value="Unassembled WGS sequence"/>
</dbReference>
<protein>
    <submittedName>
        <fullName evidence="2">Uncharacterized protein</fullName>
    </submittedName>
</protein>
<organism evidence="2 4">
    <name type="scientific">Solemya velum gill symbiont</name>
    <dbReference type="NCBI Taxonomy" id="2340"/>
    <lineage>
        <taxon>Bacteria</taxon>
        <taxon>Pseudomonadati</taxon>
        <taxon>Pseudomonadota</taxon>
        <taxon>Gammaproteobacteria</taxon>
        <taxon>sulfur-oxidizing symbionts</taxon>
    </lineage>
</organism>
<keyword evidence="1" id="KW-0472">Membrane</keyword>
<evidence type="ECO:0000313" key="5">
    <source>
        <dbReference type="Proteomes" id="UP000190962"/>
    </source>
</evidence>
<gene>
    <name evidence="3" type="ORF">BOV88_00890</name>
    <name evidence="2" type="ORF">JV46_26810</name>
</gene>
<accession>A0A0B0H5W3</accession>
<feature type="transmembrane region" description="Helical" evidence="1">
    <location>
        <begin position="28"/>
        <end position="53"/>
    </location>
</feature>
<proteinExistence type="predicted"/>
<reference evidence="3 5" key="2">
    <citation type="submission" date="2016-11" db="EMBL/GenBank/DDBJ databases">
        <title>Mixed transmission modes and dynamic genome evolution in an obligate animal-bacterial symbiosis.</title>
        <authorList>
            <person name="Russell S.L."/>
            <person name="Corbett-Detig R.B."/>
            <person name="Cavanaugh C.M."/>
        </authorList>
    </citation>
    <scope>NUCLEOTIDE SEQUENCE [LARGE SCALE GENOMIC DNA]</scope>
    <source>
        <strain evidence="3">MA-KB16</strain>
    </source>
</reference>
<dbReference type="AlphaFoldDB" id="A0A0B0H5W3"/>
<dbReference type="GeneID" id="86990629"/>
<name>A0A0B0H5W3_SOVGS</name>
<evidence type="ECO:0000256" key="1">
    <source>
        <dbReference type="SAM" id="Phobius"/>
    </source>
</evidence>
<comment type="caution">
    <text evidence="2">The sequence shown here is derived from an EMBL/GenBank/DDBJ whole genome shotgun (WGS) entry which is preliminary data.</text>
</comment>
<keyword evidence="4" id="KW-1185">Reference proteome</keyword>
<evidence type="ECO:0000313" key="3">
    <source>
        <dbReference type="EMBL" id="OOY36184.1"/>
    </source>
</evidence>
<dbReference type="Proteomes" id="UP000030856">
    <property type="component" value="Unassembled WGS sequence"/>
</dbReference>
<reference evidence="2 4" key="1">
    <citation type="journal article" date="2014" name="BMC Genomics">
        <title>The genome of the intracellular bacterium of the coastal bivalve, Solemya velum: a blueprint for thriving in and out of symbiosis.</title>
        <authorList>
            <person name="Dmytrenko O."/>
            <person name="Russell S.L."/>
            <person name="Loo W.T."/>
            <person name="Fontanez K.M."/>
            <person name="Liao L."/>
            <person name="Roeselers G."/>
            <person name="Sharma R."/>
            <person name="Stewart F.J."/>
            <person name="Newton I.L."/>
            <person name="Woyke T."/>
            <person name="Wu D."/>
            <person name="Lang J.M."/>
            <person name="Eisen J.A."/>
            <person name="Cavanaugh C.M."/>
        </authorList>
    </citation>
    <scope>NUCLEOTIDE SEQUENCE [LARGE SCALE GENOMIC DNA]</scope>
    <source>
        <strain evidence="2 4">WH</strain>
    </source>
</reference>
<dbReference type="eggNOG" id="ENOG5032X2N">
    <property type="taxonomic scope" value="Bacteria"/>
</dbReference>
<dbReference type="EMBL" id="MPNX01000001">
    <property type="protein sequence ID" value="OOY36184.1"/>
    <property type="molecule type" value="Genomic_DNA"/>
</dbReference>
<dbReference type="PATRIC" id="fig|2340.3.peg.2129"/>
<feature type="transmembrane region" description="Helical" evidence="1">
    <location>
        <begin position="96"/>
        <end position="115"/>
    </location>
</feature>
<keyword evidence="1" id="KW-0812">Transmembrane</keyword>
<evidence type="ECO:0000313" key="4">
    <source>
        <dbReference type="Proteomes" id="UP000030856"/>
    </source>
</evidence>
<dbReference type="RefSeq" id="WP_043118076.1">
    <property type="nucleotide sequence ID" value="NZ_JRAA01000003.1"/>
</dbReference>
<sequence length="133" mass="15067">MSEFHEEAVLPEQITAQQARRAPVLFNILNIIAVIIPLPLMVFWLGASMVLYAMNRHHPNVKVAHYVQAASTRLYGIAGAAVPVGTFFSLEITPWLVYWGLAAIIMIPLSIRDLIRIKEDHWEDTDLRGVKYD</sequence>
<keyword evidence="1" id="KW-1133">Transmembrane helix</keyword>
<dbReference type="OrthoDB" id="8561689at2"/>
<dbReference type="STRING" id="2340.JV46_26810"/>
<evidence type="ECO:0000313" key="2">
    <source>
        <dbReference type="EMBL" id="KHF24052.1"/>
    </source>
</evidence>